<dbReference type="EMBL" id="CM039432">
    <property type="protein sequence ID" value="KAI4333366.1"/>
    <property type="molecule type" value="Genomic_DNA"/>
</dbReference>
<organism evidence="1 2">
    <name type="scientific">Bauhinia variegata</name>
    <name type="common">Purple orchid tree</name>
    <name type="synonym">Phanera variegata</name>
    <dbReference type="NCBI Taxonomy" id="167791"/>
    <lineage>
        <taxon>Eukaryota</taxon>
        <taxon>Viridiplantae</taxon>
        <taxon>Streptophyta</taxon>
        <taxon>Embryophyta</taxon>
        <taxon>Tracheophyta</taxon>
        <taxon>Spermatophyta</taxon>
        <taxon>Magnoliopsida</taxon>
        <taxon>eudicotyledons</taxon>
        <taxon>Gunneridae</taxon>
        <taxon>Pentapetalae</taxon>
        <taxon>rosids</taxon>
        <taxon>fabids</taxon>
        <taxon>Fabales</taxon>
        <taxon>Fabaceae</taxon>
        <taxon>Cercidoideae</taxon>
        <taxon>Cercideae</taxon>
        <taxon>Bauhiniinae</taxon>
        <taxon>Bauhinia</taxon>
    </lineage>
</organism>
<keyword evidence="2" id="KW-1185">Reference proteome</keyword>
<evidence type="ECO:0000313" key="2">
    <source>
        <dbReference type="Proteomes" id="UP000828941"/>
    </source>
</evidence>
<evidence type="ECO:0000313" key="1">
    <source>
        <dbReference type="EMBL" id="KAI4333366.1"/>
    </source>
</evidence>
<comment type="caution">
    <text evidence="1">The sequence shown here is derived from an EMBL/GenBank/DDBJ whole genome shotgun (WGS) entry which is preliminary data.</text>
</comment>
<dbReference type="Proteomes" id="UP000828941">
    <property type="component" value="Chromosome 7"/>
</dbReference>
<reference evidence="1 2" key="1">
    <citation type="journal article" date="2022" name="DNA Res.">
        <title>Chromosomal-level genome assembly of the orchid tree Bauhinia variegata (Leguminosae; Cercidoideae) supports the allotetraploid origin hypothesis of Bauhinia.</title>
        <authorList>
            <person name="Zhong Y."/>
            <person name="Chen Y."/>
            <person name="Zheng D."/>
            <person name="Pang J."/>
            <person name="Liu Y."/>
            <person name="Luo S."/>
            <person name="Meng S."/>
            <person name="Qian L."/>
            <person name="Wei D."/>
            <person name="Dai S."/>
            <person name="Zhou R."/>
        </authorList>
    </citation>
    <scope>NUCLEOTIDE SEQUENCE [LARGE SCALE GENOMIC DNA]</scope>
    <source>
        <strain evidence="1">BV-YZ2020</strain>
    </source>
</reference>
<name>A0ACB9NAX1_BAUVA</name>
<gene>
    <name evidence="1" type="ORF">L6164_018190</name>
</gene>
<protein>
    <submittedName>
        <fullName evidence="1">Uncharacterized protein</fullName>
    </submittedName>
</protein>
<proteinExistence type="predicted"/>
<accession>A0ACB9NAX1</accession>
<sequence>MKEDVLSSDNTNFNTNDSSIPRMPSSPPTPAASSVGASSRALPANIGNGERDRHNKSSVDSRLVGSLLQWASLSTNCVGSALGLSNPSCRPWERGDLLRRLSTFKFTGKPKVAGSLACAKRGWVNIDDSNIECELCGANLDFASLSSSIPSEADASSEDLSKQLDRGHKLTCPWRGNSCPESLLQFPSTSPSALIGGFKDRCDALLQFYSLPVVSPSAVEQMQTTRGSQIECFLAQSQVHTAGELGNRAENISGIGFSGEQALSSYYNAQKLISLCGWEPRWLPNVLDCEEQSAESTKNAYSSDPAKDLAPIRKEFSTSSRKDIRANDVLDSEFNSESRSPLLDCSLCGSTVRVWDFLTVPRPVPFAPCSIDTPQTSKKKASTHGVSAASGVNEWAATDGAGKEQTGDHDEAATPDKRYQVSNRSVDSGLKMSGALSSSQMNMALTLDVQHAVEGRDLIIGRPSGSEVGDQATSYESQGPNTRKRRLDDGGSTVDRPHISMQQVDSAEGTIADRVNNEVIVGQQYSAGPSKRAHDTNSLETSQFSLGKDSSGAGPSHSLDIQIEANTNIGNQYNPERDHVIGIPSTRDSTHASSVIAVNMVFHGSDDESMESVENFPGDVNNVSFRDLNETSELNSCYQAQQSAYFQPVSERGGDAGVSSSNACGEVLNTETLTAHARDGTSFGVSGGSVGMGASDEAEIHGTDISVHRGDSLGDAEPMAEVIENQGQVGEFEPYHGVMGNYMPEEMSQEDRQGDSQAVVSQSTARADSGSKIVVSTKTESVENGEKTSSSMHTLGHENGAHLSLSCNAVVCSPYESSKEEVTQIGRAAIVDDAASLESGYLVAVGVGTPYRDNTNGGVEFDPIKQHNNYCPWVNGDVAAAGCENPGSSSFVGTVAICGWQLTLDALDSFQSPGHVPVETVESESAASLCKGDHRSTGKKLLGRNSFVKSRGKN</sequence>